<evidence type="ECO:0000256" key="1">
    <source>
        <dbReference type="SAM" id="MobiDB-lite"/>
    </source>
</evidence>
<protein>
    <submittedName>
        <fullName evidence="2 3">Putative fungal zinc cluster transcription factor</fullName>
    </submittedName>
</protein>
<keyword evidence="4" id="KW-1185">Reference proteome</keyword>
<proteinExistence type="predicted"/>
<accession>A0A084VGZ2</accession>
<dbReference type="EMBL" id="KE524840">
    <property type="protein sequence ID" value="KFB37236.1"/>
    <property type="molecule type" value="Genomic_DNA"/>
</dbReference>
<dbReference type="Proteomes" id="UP000030765">
    <property type="component" value="Unassembled WGS sequence"/>
</dbReference>
<name>A0A084VGZ2_ANOSI</name>
<reference evidence="2 4" key="1">
    <citation type="journal article" date="2014" name="BMC Genomics">
        <title>Genome sequence of Anopheles sinensis provides insight into genetics basis of mosquito competence for malaria parasites.</title>
        <authorList>
            <person name="Zhou D."/>
            <person name="Zhang D."/>
            <person name="Ding G."/>
            <person name="Shi L."/>
            <person name="Hou Q."/>
            <person name="Ye Y."/>
            <person name="Xu Y."/>
            <person name="Zhou H."/>
            <person name="Xiong C."/>
            <person name="Li S."/>
            <person name="Yu J."/>
            <person name="Hong S."/>
            <person name="Yu X."/>
            <person name="Zou P."/>
            <person name="Chen C."/>
            <person name="Chang X."/>
            <person name="Wang W."/>
            <person name="Lv Y."/>
            <person name="Sun Y."/>
            <person name="Ma L."/>
            <person name="Shen B."/>
            <person name="Zhu C."/>
        </authorList>
    </citation>
    <scope>NUCLEOTIDE SEQUENCE [LARGE SCALE GENOMIC DNA]</scope>
</reference>
<gene>
    <name evidence="2" type="ORF">ZHAS_00004451</name>
</gene>
<reference evidence="3" key="2">
    <citation type="submission" date="2020-05" db="UniProtKB">
        <authorList>
            <consortium name="EnsemblMetazoa"/>
        </authorList>
    </citation>
    <scope>IDENTIFICATION</scope>
</reference>
<evidence type="ECO:0000313" key="2">
    <source>
        <dbReference type="EMBL" id="KFB37236.1"/>
    </source>
</evidence>
<evidence type="ECO:0000313" key="4">
    <source>
        <dbReference type="Proteomes" id="UP000030765"/>
    </source>
</evidence>
<dbReference type="AlphaFoldDB" id="A0A084VGZ2"/>
<feature type="compositionally biased region" description="Polar residues" evidence="1">
    <location>
        <begin position="33"/>
        <end position="43"/>
    </location>
</feature>
<evidence type="ECO:0000313" key="3">
    <source>
        <dbReference type="EnsemblMetazoa" id="ASIC004451-PA"/>
    </source>
</evidence>
<organism evidence="2">
    <name type="scientific">Anopheles sinensis</name>
    <name type="common">Mosquito</name>
    <dbReference type="NCBI Taxonomy" id="74873"/>
    <lineage>
        <taxon>Eukaryota</taxon>
        <taxon>Metazoa</taxon>
        <taxon>Ecdysozoa</taxon>
        <taxon>Arthropoda</taxon>
        <taxon>Hexapoda</taxon>
        <taxon>Insecta</taxon>
        <taxon>Pterygota</taxon>
        <taxon>Neoptera</taxon>
        <taxon>Endopterygota</taxon>
        <taxon>Diptera</taxon>
        <taxon>Nematocera</taxon>
        <taxon>Culicoidea</taxon>
        <taxon>Culicidae</taxon>
        <taxon>Anophelinae</taxon>
        <taxon>Anopheles</taxon>
    </lineage>
</organism>
<sequence>MVVASGPCPDSPPRETFTASGRDGDAERRELRTTSGENESEQTFGVRPLCSPSTIRKPPPPHTPTHRLPTTPLPVCLLYHTLVRTFSTTTFTTTTAVTTDLPFLSFASPPFYGSIR</sequence>
<dbReference type="EnsemblMetazoa" id="ASIC004451-RA">
    <property type="protein sequence ID" value="ASIC004451-PA"/>
    <property type="gene ID" value="ASIC004451"/>
</dbReference>
<feature type="region of interest" description="Disordered" evidence="1">
    <location>
        <begin position="1"/>
        <end position="70"/>
    </location>
</feature>
<dbReference type="EMBL" id="ATLV01013117">
    <property type="status" value="NOT_ANNOTATED_CDS"/>
    <property type="molecule type" value="Genomic_DNA"/>
</dbReference>
<feature type="compositionally biased region" description="Basic and acidic residues" evidence="1">
    <location>
        <begin position="22"/>
        <end position="32"/>
    </location>
</feature>
<dbReference type="VEuPathDB" id="VectorBase:ASIC004451"/>